<reference evidence="1 2" key="1">
    <citation type="submission" date="2024-01" db="EMBL/GenBank/DDBJ databases">
        <title>The diversity of rhizobia nodulating Mimosa spp. in eleven states of Brazil covering several biomes is determined by host plant, location, and edaphic factors.</title>
        <authorList>
            <person name="Rouws L."/>
            <person name="Barauna A."/>
            <person name="Beukes C."/>
            <person name="De Faria S.M."/>
            <person name="Gross E."/>
            <person name="Dos Reis Junior F.B."/>
            <person name="Simon M."/>
            <person name="Maluk M."/>
            <person name="Odee D.W."/>
            <person name="Kenicer G."/>
            <person name="Young J.P.W."/>
            <person name="Reis V.M."/>
            <person name="Zilli J."/>
            <person name="James E.K."/>
        </authorList>
    </citation>
    <scope>NUCLEOTIDE SEQUENCE [LARGE SCALE GENOMIC DNA]</scope>
    <source>
        <strain evidence="1 2">JHI1651</strain>
    </source>
</reference>
<sequence>MSTFVYWFLADLQKALRNRHVFDFDDPQLDARVRRNATRILAGDYAGSDNGL</sequence>
<dbReference type="RefSeq" id="WP_176957005.1">
    <property type="nucleotide sequence ID" value="NZ_CP015959.1"/>
</dbReference>
<evidence type="ECO:0000313" key="2">
    <source>
        <dbReference type="Proteomes" id="UP001462961"/>
    </source>
</evidence>
<protein>
    <submittedName>
        <fullName evidence="1">Uncharacterized protein</fullName>
    </submittedName>
</protein>
<accession>A0ABV0DP68</accession>
<dbReference type="EMBL" id="JAYLVJ010000002">
    <property type="protein sequence ID" value="MEO1752894.1"/>
    <property type="molecule type" value="Genomic_DNA"/>
</dbReference>
<keyword evidence="2" id="KW-1185">Reference proteome</keyword>
<gene>
    <name evidence="1" type="ORF">VOI32_02990</name>
</gene>
<evidence type="ECO:0000313" key="1">
    <source>
        <dbReference type="EMBL" id="MEO1752894.1"/>
    </source>
</evidence>
<proteinExistence type="predicted"/>
<dbReference type="Proteomes" id="UP001462961">
    <property type="component" value="Unassembled WGS sequence"/>
</dbReference>
<name>A0ABV0DP68_9BURK</name>
<organism evidence="1 2">
    <name type="scientific">Paraburkholderia caribensis</name>
    <dbReference type="NCBI Taxonomy" id="75105"/>
    <lineage>
        <taxon>Bacteria</taxon>
        <taxon>Pseudomonadati</taxon>
        <taxon>Pseudomonadota</taxon>
        <taxon>Betaproteobacteria</taxon>
        <taxon>Burkholderiales</taxon>
        <taxon>Burkholderiaceae</taxon>
        <taxon>Paraburkholderia</taxon>
    </lineage>
</organism>
<comment type="caution">
    <text evidence="1">The sequence shown here is derived from an EMBL/GenBank/DDBJ whole genome shotgun (WGS) entry which is preliminary data.</text>
</comment>